<comment type="cofactor">
    <cofactor evidence="1">
        <name>Cu(2+)</name>
        <dbReference type="ChEBI" id="CHEBI:29036"/>
    </cofactor>
</comment>
<comment type="subcellular location">
    <subcellularLocation>
        <location evidence="2">Secreted</location>
    </subcellularLocation>
</comment>
<keyword evidence="9" id="KW-0503">Monooxygenase</keyword>
<evidence type="ECO:0000256" key="11">
    <source>
        <dbReference type="ARBA" id="ARBA00023277"/>
    </source>
</evidence>
<evidence type="ECO:0000256" key="4">
    <source>
        <dbReference type="ARBA" id="ARBA00022723"/>
    </source>
</evidence>
<dbReference type="InterPro" id="IPR005103">
    <property type="entry name" value="AA9_LPMO"/>
</dbReference>
<accession>A0AAD9W3L0</accession>
<dbReference type="InterPro" id="IPR000254">
    <property type="entry name" value="CBD"/>
</dbReference>
<evidence type="ECO:0000256" key="9">
    <source>
        <dbReference type="ARBA" id="ARBA00023033"/>
    </source>
</evidence>
<evidence type="ECO:0000256" key="1">
    <source>
        <dbReference type="ARBA" id="ARBA00001973"/>
    </source>
</evidence>
<evidence type="ECO:0000256" key="7">
    <source>
        <dbReference type="ARBA" id="ARBA00023002"/>
    </source>
</evidence>
<feature type="domain" description="CBM1" evidence="17">
    <location>
        <begin position="359"/>
        <end position="395"/>
    </location>
</feature>
<dbReference type="Proteomes" id="UP001265746">
    <property type="component" value="Unassembled WGS sequence"/>
</dbReference>
<evidence type="ECO:0000256" key="15">
    <source>
        <dbReference type="ARBA" id="ARBA00047174"/>
    </source>
</evidence>
<comment type="catalytic activity">
    <reaction evidence="14">
        <text>[(1-&gt;4)-beta-D-glucosyl]n+m + reduced acceptor + O2 = 4-dehydro-beta-D-glucosyl-[(1-&gt;4)-beta-D-glucosyl]n-1 + [(1-&gt;4)-beta-D-glucosyl]m + acceptor + H2O.</text>
        <dbReference type="EC" id="1.14.99.56"/>
    </reaction>
</comment>
<keyword evidence="6" id="KW-0136">Cellulose degradation</keyword>
<keyword evidence="4" id="KW-0479">Metal-binding</keyword>
<evidence type="ECO:0000313" key="18">
    <source>
        <dbReference type="EMBL" id="KAK2607568.1"/>
    </source>
</evidence>
<keyword evidence="10" id="KW-1015">Disulfide bond</keyword>
<organism evidence="18 19">
    <name type="scientific">Phomopsis amygdali</name>
    <name type="common">Fusicoccum amygdali</name>
    <dbReference type="NCBI Taxonomy" id="1214568"/>
    <lineage>
        <taxon>Eukaryota</taxon>
        <taxon>Fungi</taxon>
        <taxon>Dikarya</taxon>
        <taxon>Ascomycota</taxon>
        <taxon>Pezizomycotina</taxon>
        <taxon>Sordariomycetes</taxon>
        <taxon>Sordariomycetidae</taxon>
        <taxon>Diaporthales</taxon>
        <taxon>Diaporthaceae</taxon>
        <taxon>Diaporthe</taxon>
    </lineage>
</organism>
<proteinExistence type="inferred from homology"/>
<dbReference type="SMART" id="SM00236">
    <property type="entry name" value="fCBD"/>
    <property type="match status" value="2"/>
</dbReference>
<feature type="chain" id="PRO_5042079178" description="lytic cellulose monooxygenase (C4-dehydrogenating)" evidence="16">
    <location>
        <begin position="21"/>
        <end position="396"/>
    </location>
</feature>
<evidence type="ECO:0000256" key="5">
    <source>
        <dbReference type="ARBA" id="ARBA00022729"/>
    </source>
</evidence>
<keyword evidence="8" id="KW-0186">Copper</keyword>
<keyword evidence="5 16" id="KW-0732">Signal</keyword>
<comment type="similarity">
    <text evidence="13">Belongs to the polysaccharide monooxygenase AA9 family.</text>
</comment>
<dbReference type="PROSITE" id="PS00562">
    <property type="entry name" value="CBM1_1"/>
    <property type="match status" value="1"/>
</dbReference>
<comment type="caution">
    <text evidence="18">The sequence shown here is derived from an EMBL/GenBank/DDBJ whole genome shotgun (WGS) entry which is preliminary data.</text>
</comment>
<dbReference type="Pfam" id="PF00734">
    <property type="entry name" value="CBM_1"/>
    <property type="match status" value="2"/>
</dbReference>
<evidence type="ECO:0000256" key="10">
    <source>
        <dbReference type="ARBA" id="ARBA00023157"/>
    </source>
</evidence>
<keyword evidence="12" id="KW-0624">Polysaccharide degradation</keyword>
<dbReference type="SUPFAM" id="SSF57180">
    <property type="entry name" value="Cellulose-binding domain"/>
    <property type="match status" value="2"/>
</dbReference>
<dbReference type="GO" id="GO:0004497">
    <property type="term" value="F:monooxygenase activity"/>
    <property type="evidence" value="ECO:0007669"/>
    <property type="project" value="UniProtKB-KW"/>
</dbReference>
<evidence type="ECO:0000313" key="19">
    <source>
        <dbReference type="Proteomes" id="UP001265746"/>
    </source>
</evidence>
<dbReference type="PANTHER" id="PTHR33353:SF36">
    <property type="entry name" value="ENDO-BETA-1,4-GLUCANASE D"/>
    <property type="match status" value="1"/>
</dbReference>
<evidence type="ECO:0000259" key="17">
    <source>
        <dbReference type="PROSITE" id="PS51164"/>
    </source>
</evidence>
<protein>
    <recommendedName>
        <fullName evidence="15">lytic cellulose monooxygenase (C4-dehydrogenating)</fullName>
        <ecNumber evidence="15">1.14.99.56</ecNumber>
    </recommendedName>
</protein>
<dbReference type="AlphaFoldDB" id="A0AAD9W3L0"/>
<dbReference type="PROSITE" id="PS51164">
    <property type="entry name" value="CBM1_2"/>
    <property type="match status" value="2"/>
</dbReference>
<feature type="signal peptide" evidence="16">
    <location>
        <begin position="1"/>
        <end position="20"/>
    </location>
</feature>
<evidence type="ECO:0000256" key="8">
    <source>
        <dbReference type="ARBA" id="ARBA00023008"/>
    </source>
</evidence>
<gene>
    <name evidence="18" type="ORF">N8I77_006232</name>
</gene>
<dbReference type="Gene3D" id="2.70.50.70">
    <property type="match status" value="1"/>
</dbReference>
<dbReference type="GO" id="GO:0030248">
    <property type="term" value="F:cellulose binding"/>
    <property type="evidence" value="ECO:0007669"/>
    <property type="project" value="InterPro"/>
</dbReference>
<dbReference type="CDD" id="cd21175">
    <property type="entry name" value="LPMO_AA9"/>
    <property type="match status" value="1"/>
</dbReference>
<dbReference type="InterPro" id="IPR035971">
    <property type="entry name" value="CBD_sf"/>
</dbReference>
<evidence type="ECO:0000256" key="16">
    <source>
        <dbReference type="SAM" id="SignalP"/>
    </source>
</evidence>
<evidence type="ECO:0000256" key="3">
    <source>
        <dbReference type="ARBA" id="ARBA00022525"/>
    </source>
</evidence>
<evidence type="ECO:0000256" key="12">
    <source>
        <dbReference type="ARBA" id="ARBA00023326"/>
    </source>
</evidence>
<keyword evidence="11" id="KW-0119">Carbohydrate metabolism</keyword>
<dbReference type="EC" id="1.14.99.56" evidence="15"/>
<name>A0AAD9W3L0_PHOAM</name>
<evidence type="ECO:0000256" key="2">
    <source>
        <dbReference type="ARBA" id="ARBA00004613"/>
    </source>
</evidence>
<dbReference type="InterPro" id="IPR049892">
    <property type="entry name" value="AA9"/>
</dbReference>
<dbReference type="PANTHER" id="PTHR33353">
    <property type="entry name" value="PUTATIVE (AFU_ORTHOLOGUE AFUA_1G12560)-RELATED"/>
    <property type="match status" value="1"/>
</dbReference>
<keyword evidence="19" id="KW-1185">Reference proteome</keyword>
<reference evidence="18" key="1">
    <citation type="submission" date="2023-06" db="EMBL/GenBank/DDBJ databases">
        <authorList>
            <person name="Noh H."/>
        </authorList>
    </citation>
    <scope>NUCLEOTIDE SEQUENCE</scope>
    <source>
        <strain evidence="18">DUCC20226</strain>
    </source>
</reference>
<evidence type="ECO:0000256" key="13">
    <source>
        <dbReference type="ARBA" id="ARBA00044502"/>
    </source>
</evidence>
<dbReference type="Pfam" id="PF03443">
    <property type="entry name" value="AA9"/>
    <property type="match status" value="1"/>
</dbReference>
<dbReference type="EMBL" id="JAUJFL010000003">
    <property type="protein sequence ID" value="KAK2607568.1"/>
    <property type="molecule type" value="Genomic_DNA"/>
</dbReference>
<keyword evidence="3" id="KW-0964">Secreted</keyword>
<evidence type="ECO:0000256" key="6">
    <source>
        <dbReference type="ARBA" id="ARBA00023001"/>
    </source>
</evidence>
<keyword evidence="7" id="KW-0560">Oxidoreductase</keyword>
<evidence type="ECO:0000256" key="14">
    <source>
        <dbReference type="ARBA" id="ARBA00045077"/>
    </source>
</evidence>
<feature type="domain" description="CBM1" evidence="17">
    <location>
        <begin position="315"/>
        <end position="351"/>
    </location>
</feature>
<sequence>MYWTTNLLATLLYTTVTVIAHGHVTNIVVNGIYYRNFLPDNDPYNPNPPKVMGWTAGNTDNGYVAPDAFQSPDIICHKSATPGKAHVAVQAGDSISIQWNTWPDSHHGPVVDYLAKCNGPCETVDKNSLKFFKIDGAGLVSGSNPGYWADDALIANGLSWLINIPEDIAPGSYVLRHEIIALHGANQANGAQAYPQCFNLEISGTGTSQPSGVTNFDPWCGELGATEQVDRDGHVQCHDTRPDNAGDYNFQDFNYAPDYGNTRYIGWKYPANLDGSIEPHVHNEDDYDTGDNAGHDTASCGGGPNAVVSFLLLSHNLGQAGQCGGSNYPGPTSCYGSNYCSTINPYYAQCVPGPVGDGDGQTLYGQCGGQGWSGKTSCQAPATCSVFHSYYAQCLY</sequence>
<dbReference type="GO" id="GO:0030245">
    <property type="term" value="P:cellulose catabolic process"/>
    <property type="evidence" value="ECO:0007669"/>
    <property type="project" value="UniProtKB-KW"/>
</dbReference>
<dbReference type="GO" id="GO:0005576">
    <property type="term" value="C:extracellular region"/>
    <property type="evidence" value="ECO:0007669"/>
    <property type="project" value="UniProtKB-SubCell"/>
</dbReference>
<dbReference type="GO" id="GO:0046872">
    <property type="term" value="F:metal ion binding"/>
    <property type="evidence" value="ECO:0007669"/>
    <property type="project" value="UniProtKB-KW"/>
</dbReference>